<gene>
    <name evidence="2" type="ORF">TanjilG_28917</name>
</gene>
<accession>A0A4P1QXH2</accession>
<protein>
    <submittedName>
        <fullName evidence="2">Uncharacterized protein</fullName>
    </submittedName>
</protein>
<reference evidence="2 3" key="1">
    <citation type="journal article" date="2017" name="Plant Biotechnol. J.">
        <title>A comprehensive draft genome sequence for lupin (Lupinus angustifolius), an emerging health food: insights into plant-microbe interactions and legume evolution.</title>
        <authorList>
            <person name="Hane J.K."/>
            <person name="Ming Y."/>
            <person name="Kamphuis L.G."/>
            <person name="Nelson M.N."/>
            <person name="Garg G."/>
            <person name="Atkins C.A."/>
            <person name="Bayer P.E."/>
            <person name="Bravo A."/>
            <person name="Bringans S."/>
            <person name="Cannon S."/>
            <person name="Edwards D."/>
            <person name="Foley R."/>
            <person name="Gao L.L."/>
            <person name="Harrison M.J."/>
            <person name="Huang W."/>
            <person name="Hurgobin B."/>
            <person name="Li S."/>
            <person name="Liu C.W."/>
            <person name="McGrath A."/>
            <person name="Morahan G."/>
            <person name="Murray J."/>
            <person name="Weller J."/>
            <person name="Jian J."/>
            <person name="Singh K.B."/>
        </authorList>
    </citation>
    <scope>NUCLEOTIDE SEQUENCE [LARGE SCALE GENOMIC DNA]</scope>
    <source>
        <strain evidence="3">cv. Tanjil</strain>
        <tissue evidence="2">Whole plant</tissue>
    </source>
</reference>
<feature type="region of interest" description="Disordered" evidence="1">
    <location>
        <begin position="28"/>
        <end position="60"/>
    </location>
</feature>
<proteinExistence type="predicted"/>
<name>A0A4P1QXH2_LUPAN</name>
<keyword evidence="3" id="KW-1185">Reference proteome</keyword>
<dbReference type="EMBL" id="CM007375">
    <property type="protein sequence ID" value="OIV97166.1"/>
    <property type="molecule type" value="Genomic_DNA"/>
</dbReference>
<evidence type="ECO:0000256" key="1">
    <source>
        <dbReference type="SAM" id="MobiDB-lite"/>
    </source>
</evidence>
<sequence length="60" mass="6885">MVHDHVKVVSDFISTPIEPKRTRSLLRHGKRMNTTSEDEIMDLGGCGSESVRERKFGKER</sequence>
<dbReference type="Gramene" id="OIV97166">
    <property type="protein sequence ID" value="OIV97166"/>
    <property type="gene ID" value="TanjilG_28917"/>
</dbReference>
<evidence type="ECO:0000313" key="2">
    <source>
        <dbReference type="EMBL" id="OIV97166.1"/>
    </source>
</evidence>
<dbReference type="AlphaFoldDB" id="A0A4P1QXH2"/>
<dbReference type="Proteomes" id="UP000188354">
    <property type="component" value="Chromosome LG15"/>
</dbReference>
<evidence type="ECO:0000313" key="3">
    <source>
        <dbReference type="Proteomes" id="UP000188354"/>
    </source>
</evidence>
<organism evidence="2 3">
    <name type="scientific">Lupinus angustifolius</name>
    <name type="common">Narrow-leaved blue lupine</name>
    <dbReference type="NCBI Taxonomy" id="3871"/>
    <lineage>
        <taxon>Eukaryota</taxon>
        <taxon>Viridiplantae</taxon>
        <taxon>Streptophyta</taxon>
        <taxon>Embryophyta</taxon>
        <taxon>Tracheophyta</taxon>
        <taxon>Spermatophyta</taxon>
        <taxon>Magnoliopsida</taxon>
        <taxon>eudicotyledons</taxon>
        <taxon>Gunneridae</taxon>
        <taxon>Pentapetalae</taxon>
        <taxon>rosids</taxon>
        <taxon>fabids</taxon>
        <taxon>Fabales</taxon>
        <taxon>Fabaceae</taxon>
        <taxon>Papilionoideae</taxon>
        <taxon>50 kb inversion clade</taxon>
        <taxon>genistoids sensu lato</taxon>
        <taxon>core genistoids</taxon>
        <taxon>Genisteae</taxon>
        <taxon>Lupinus</taxon>
    </lineage>
</organism>
<feature type="compositionally biased region" description="Basic and acidic residues" evidence="1">
    <location>
        <begin position="50"/>
        <end position="60"/>
    </location>
</feature>